<feature type="transmembrane region" description="Helical" evidence="1">
    <location>
        <begin position="131"/>
        <end position="150"/>
    </location>
</feature>
<dbReference type="eggNOG" id="COG0671">
    <property type="taxonomic scope" value="Bacteria"/>
</dbReference>
<dbReference type="PANTHER" id="PTHR14969">
    <property type="entry name" value="SPHINGOSINE-1-PHOSPHATE PHOSPHOHYDROLASE"/>
    <property type="match status" value="1"/>
</dbReference>
<dbReference type="AlphaFoldDB" id="D6ZDM5"/>
<evidence type="ECO:0000259" key="2">
    <source>
        <dbReference type="SMART" id="SM00014"/>
    </source>
</evidence>
<gene>
    <name evidence="3" type="ordered locus">Srot_2851</name>
</gene>
<dbReference type="SMART" id="SM00014">
    <property type="entry name" value="acidPPc"/>
    <property type="match status" value="1"/>
</dbReference>
<protein>
    <submittedName>
        <fullName evidence="3">Phosphoesterase PA-phosphatase related protein</fullName>
    </submittedName>
</protein>
<feature type="transmembrane region" description="Helical" evidence="1">
    <location>
        <begin position="100"/>
        <end position="119"/>
    </location>
</feature>
<keyword evidence="1" id="KW-0472">Membrane</keyword>
<feature type="domain" description="Phosphatidic acid phosphatase type 2/haloperoxidase" evidence="2">
    <location>
        <begin position="59"/>
        <end position="171"/>
    </location>
</feature>
<dbReference type="STRING" id="640132.Srot_2851"/>
<dbReference type="HOGENOM" id="CLU_072573_3_2_11"/>
<feature type="transmembrane region" description="Helical" evidence="1">
    <location>
        <begin position="29"/>
        <end position="51"/>
    </location>
</feature>
<keyword evidence="1" id="KW-0812">Transmembrane</keyword>
<dbReference type="EMBL" id="CP001958">
    <property type="protein sequence ID" value="ADG99282.1"/>
    <property type="molecule type" value="Genomic_DNA"/>
</dbReference>
<accession>D6ZDM5</accession>
<dbReference type="Proteomes" id="UP000002247">
    <property type="component" value="Chromosome"/>
</dbReference>
<keyword evidence="1" id="KW-1133">Transmembrane helix</keyword>
<feature type="transmembrane region" description="Helical" evidence="1">
    <location>
        <begin position="156"/>
        <end position="178"/>
    </location>
</feature>
<organism evidence="3 4">
    <name type="scientific">Segniliparus rotundus (strain ATCC BAA-972 / CDC 1076 / CIP 108378 / DSM 44985 / JCM 13578)</name>
    <dbReference type="NCBI Taxonomy" id="640132"/>
    <lineage>
        <taxon>Bacteria</taxon>
        <taxon>Bacillati</taxon>
        <taxon>Actinomycetota</taxon>
        <taxon>Actinomycetes</taxon>
        <taxon>Mycobacteriales</taxon>
        <taxon>Segniliparaceae</taxon>
        <taxon>Segniliparus</taxon>
    </lineage>
</organism>
<dbReference type="RefSeq" id="WP_013139731.1">
    <property type="nucleotide sequence ID" value="NC_014168.1"/>
</dbReference>
<dbReference type="SUPFAM" id="SSF48317">
    <property type="entry name" value="Acid phosphatase/Vanadium-dependent haloperoxidase"/>
    <property type="match status" value="1"/>
</dbReference>
<proteinExistence type="predicted"/>
<sequence>MSAPAVDLWAHDWFVAHRVSWLDVVEKTISLFGSTTTVVALTMLFAAGLVWRARELRHAMYLAMTTTVGCVVLFSAKLLVKRDRPPRGEWLVDGPGYSFPSGHALLSAALATAILVLAVRRVQQIRVWPAIVLGALFSLFIGVSRLYLGVHWLTDVLAGWAIGTLVALAGGVVLWRFCPPEEAPCLR</sequence>
<dbReference type="KEGG" id="srt:Srot_2851"/>
<keyword evidence="4" id="KW-1185">Reference proteome</keyword>
<dbReference type="InterPro" id="IPR036938">
    <property type="entry name" value="PAP2/HPO_sf"/>
</dbReference>
<dbReference type="Gene3D" id="1.20.144.10">
    <property type="entry name" value="Phosphatidic acid phosphatase type 2/haloperoxidase"/>
    <property type="match status" value="1"/>
</dbReference>
<feature type="transmembrane region" description="Helical" evidence="1">
    <location>
        <begin position="58"/>
        <end position="80"/>
    </location>
</feature>
<dbReference type="CDD" id="cd03392">
    <property type="entry name" value="PAP2_like_2"/>
    <property type="match status" value="1"/>
</dbReference>
<dbReference type="InterPro" id="IPR000326">
    <property type="entry name" value="PAP2/HPO"/>
</dbReference>
<reference evidence="3 4" key="1">
    <citation type="journal article" date="2010" name="Stand. Genomic Sci.">
        <title>Complete genome sequence of Segniliparus rotundus type strain (CDC 1076).</title>
        <authorList>
            <person name="Sikorski J."/>
            <person name="Lapidus A."/>
            <person name="Copeland A."/>
            <person name="Misra M."/>
            <person name="Glavina Del Rio T."/>
            <person name="Nolan M."/>
            <person name="Lucas S."/>
            <person name="Chen F."/>
            <person name="Tice H."/>
            <person name="Cheng J.F."/>
            <person name="Jando M."/>
            <person name="Schneider S."/>
            <person name="Bruce D."/>
            <person name="Goodwin L."/>
            <person name="Pitluck S."/>
            <person name="Liolios K."/>
            <person name="Mikhailova N."/>
            <person name="Pati A."/>
            <person name="Ivanova N."/>
            <person name="Mavromatis K."/>
            <person name="Chen A."/>
            <person name="Palaniappan K."/>
            <person name="Chertkov O."/>
            <person name="Land M."/>
            <person name="Hauser L."/>
            <person name="Chang Y.J."/>
            <person name="Jeffries C.D."/>
            <person name="Brettin T."/>
            <person name="Detter J.C."/>
            <person name="Han C."/>
            <person name="Rohde M."/>
            <person name="Goker M."/>
            <person name="Bristow J."/>
            <person name="Eisen J.A."/>
            <person name="Markowitz V."/>
            <person name="Hugenholtz P."/>
            <person name="Kyrpides N.C."/>
            <person name="Klenk H.P."/>
        </authorList>
    </citation>
    <scope>NUCLEOTIDE SEQUENCE [LARGE SCALE GENOMIC DNA]</scope>
    <source>
        <strain evidence="4">ATCC BAA-972 / CDC 1076 / CIP 108378 / DSM 44985 / JCM 13578</strain>
    </source>
</reference>
<dbReference type="PANTHER" id="PTHR14969:SF13">
    <property type="entry name" value="AT30094P"/>
    <property type="match status" value="1"/>
</dbReference>
<dbReference type="Pfam" id="PF01569">
    <property type="entry name" value="PAP2"/>
    <property type="match status" value="1"/>
</dbReference>
<evidence type="ECO:0000313" key="3">
    <source>
        <dbReference type="EMBL" id="ADG99282.1"/>
    </source>
</evidence>
<name>D6ZDM5_SEGRD</name>
<evidence type="ECO:0000256" key="1">
    <source>
        <dbReference type="SAM" id="Phobius"/>
    </source>
</evidence>
<evidence type="ECO:0000313" key="4">
    <source>
        <dbReference type="Proteomes" id="UP000002247"/>
    </source>
</evidence>